<reference evidence="4 5" key="1">
    <citation type="submission" date="2020-06" db="EMBL/GenBank/DDBJ databases">
        <title>Transcriptomic and genomic resources for Thalictrum thalictroides and T. hernandezii: Facilitating candidate gene discovery in an emerging model plant lineage.</title>
        <authorList>
            <person name="Arias T."/>
            <person name="Riano-Pachon D.M."/>
            <person name="Di Stilio V.S."/>
        </authorList>
    </citation>
    <scope>NUCLEOTIDE SEQUENCE [LARGE SCALE GENOMIC DNA]</scope>
    <source>
        <strain evidence="5">cv. WT478/WT964</strain>
        <tissue evidence="4">Leaves</tissue>
    </source>
</reference>
<accession>A0A7J6V802</accession>
<dbReference type="PROSITE" id="PS51375">
    <property type="entry name" value="PPR"/>
    <property type="match status" value="6"/>
</dbReference>
<feature type="repeat" description="PPR" evidence="3">
    <location>
        <begin position="339"/>
        <end position="373"/>
    </location>
</feature>
<dbReference type="FunFam" id="1.25.40.10:FF:000344">
    <property type="entry name" value="Pentatricopeptide repeat-containing protein"/>
    <property type="match status" value="1"/>
</dbReference>
<comment type="caution">
    <text evidence="4">The sequence shown here is derived from an EMBL/GenBank/DDBJ whole genome shotgun (WGS) entry which is preliminary data.</text>
</comment>
<dbReference type="PANTHER" id="PTHR47926">
    <property type="entry name" value="PENTATRICOPEPTIDE REPEAT-CONTAINING PROTEIN"/>
    <property type="match status" value="1"/>
</dbReference>
<evidence type="ECO:0000256" key="1">
    <source>
        <dbReference type="ARBA" id="ARBA00006643"/>
    </source>
</evidence>
<dbReference type="FunFam" id="1.25.40.10:FF:000345">
    <property type="entry name" value="Pentatricopeptide repeat-containing protein"/>
    <property type="match status" value="1"/>
</dbReference>
<dbReference type="NCBIfam" id="TIGR00756">
    <property type="entry name" value="PPR"/>
    <property type="match status" value="7"/>
</dbReference>
<comment type="similarity">
    <text evidence="1">Belongs to the PPR family. PCMP-H subfamily.</text>
</comment>
<dbReference type="InterPro" id="IPR002885">
    <property type="entry name" value="PPR_rpt"/>
</dbReference>
<feature type="repeat" description="PPR" evidence="3">
    <location>
        <begin position="374"/>
        <end position="404"/>
    </location>
</feature>
<dbReference type="Pfam" id="PF13041">
    <property type="entry name" value="PPR_2"/>
    <property type="match status" value="2"/>
</dbReference>
<dbReference type="PANTHER" id="PTHR47926:SF484">
    <property type="entry name" value="PENTATRICOPEPTIDE REPEAT-CONTAINING PROTEIN"/>
    <property type="match status" value="1"/>
</dbReference>
<evidence type="ECO:0000313" key="5">
    <source>
        <dbReference type="Proteomes" id="UP000554482"/>
    </source>
</evidence>
<keyword evidence="5" id="KW-1185">Reference proteome</keyword>
<dbReference type="SUPFAM" id="SSF48452">
    <property type="entry name" value="TPR-like"/>
    <property type="match status" value="1"/>
</dbReference>
<dbReference type="Gene3D" id="1.25.40.10">
    <property type="entry name" value="Tetratricopeptide repeat domain"/>
    <property type="match status" value="4"/>
</dbReference>
<dbReference type="Pfam" id="PF20431">
    <property type="entry name" value="E_motif"/>
    <property type="match status" value="1"/>
</dbReference>
<evidence type="ECO:0000256" key="3">
    <source>
        <dbReference type="PROSITE-ProRule" id="PRU00708"/>
    </source>
</evidence>
<dbReference type="OrthoDB" id="185373at2759"/>
<feature type="repeat" description="PPR" evidence="3">
    <location>
        <begin position="176"/>
        <end position="210"/>
    </location>
</feature>
<protein>
    <submittedName>
        <fullName evidence="4">Pentatricopeptide repeat-containing protein</fullName>
    </submittedName>
</protein>
<dbReference type="FunFam" id="1.25.40.10:FF:000333">
    <property type="entry name" value="Pentatricopeptide repeat-containing protein"/>
    <property type="match status" value="1"/>
</dbReference>
<evidence type="ECO:0000256" key="2">
    <source>
        <dbReference type="ARBA" id="ARBA00022737"/>
    </source>
</evidence>
<feature type="repeat" description="PPR" evidence="3">
    <location>
        <begin position="238"/>
        <end position="272"/>
    </location>
</feature>
<dbReference type="EMBL" id="JABWDY010037300">
    <property type="protein sequence ID" value="KAF5180532.1"/>
    <property type="molecule type" value="Genomic_DNA"/>
</dbReference>
<dbReference type="InterPro" id="IPR046848">
    <property type="entry name" value="E_motif"/>
</dbReference>
<sequence>MNNKVTTHALHMQQSTSNLIKQYLSQGSPRQALLVYTQARRQGIYHHHIISVLLKACASLSFLNHGKSLHAESIKNGVVLNVILGTSLVSFYSKCCCLVDSRKVFDEMPERNVVTWNAMIGGYSKNGDMGNACVLFEVMPLRSSFTWNEMIDGFARSGDLVAARQLFDQVPSAVKSVVTWTVLVDGYVRNGLMKEARELFEAMPERNFFVWSSMIAGYCKKHDMKEARSIFDRIKVRNSVNWNALIAGYAQNGFCKEAFEAFDRMQVEGFEPDEVTVASLLSASAQLGSLDSGKKIHELIGRKAIKLNQFVLNGLVDMYAKCGDISNARRIFEGIPRRNHVCWNSMISGLAVHGRWDEALEIFRQMKASEQKPNEVTFISVLSACARGGFVTEGLEIFSMMKEKYGLTVGIEHYGCLVDLLGRAGRLVEAYDLIKTMPMKPNDVVWGAFLGACRIHSETELVEQVKEEIGMLDTHRGPGDSAPYVLLSNIYAASDRWERAEKMRMMMVGNGIKKEPGCSSITWQ</sequence>
<dbReference type="InterPro" id="IPR046960">
    <property type="entry name" value="PPR_At4g14850-like_plant"/>
</dbReference>
<organism evidence="4 5">
    <name type="scientific">Thalictrum thalictroides</name>
    <name type="common">Rue-anemone</name>
    <name type="synonym">Anemone thalictroides</name>
    <dbReference type="NCBI Taxonomy" id="46969"/>
    <lineage>
        <taxon>Eukaryota</taxon>
        <taxon>Viridiplantae</taxon>
        <taxon>Streptophyta</taxon>
        <taxon>Embryophyta</taxon>
        <taxon>Tracheophyta</taxon>
        <taxon>Spermatophyta</taxon>
        <taxon>Magnoliopsida</taxon>
        <taxon>Ranunculales</taxon>
        <taxon>Ranunculaceae</taxon>
        <taxon>Thalictroideae</taxon>
        <taxon>Thalictrum</taxon>
    </lineage>
</organism>
<dbReference type="Proteomes" id="UP000554482">
    <property type="component" value="Unassembled WGS sequence"/>
</dbReference>
<dbReference type="GO" id="GO:0003723">
    <property type="term" value="F:RNA binding"/>
    <property type="evidence" value="ECO:0007669"/>
    <property type="project" value="InterPro"/>
</dbReference>
<name>A0A7J6V802_THATH</name>
<dbReference type="InterPro" id="IPR011990">
    <property type="entry name" value="TPR-like_helical_dom_sf"/>
</dbReference>
<dbReference type="Pfam" id="PF01535">
    <property type="entry name" value="PPR"/>
    <property type="match status" value="5"/>
</dbReference>
<feature type="repeat" description="PPR" evidence="3">
    <location>
        <begin position="143"/>
        <end position="173"/>
    </location>
</feature>
<dbReference type="AlphaFoldDB" id="A0A7J6V802"/>
<proteinExistence type="inferred from homology"/>
<gene>
    <name evidence="4" type="ORF">FRX31_029881</name>
</gene>
<feature type="repeat" description="PPR" evidence="3">
    <location>
        <begin position="112"/>
        <end position="142"/>
    </location>
</feature>
<evidence type="ECO:0000313" key="4">
    <source>
        <dbReference type="EMBL" id="KAF5180532.1"/>
    </source>
</evidence>
<keyword evidence="2" id="KW-0677">Repeat</keyword>
<dbReference type="GO" id="GO:0009451">
    <property type="term" value="P:RNA modification"/>
    <property type="evidence" value="ECO:0007669"/>
    <property type="project" value="InterPro"/>
</dbReference>